<dbReference type="GO" id="GO:0005635">
    <property type="term" value="C:nuclear envelope"/>
    <property type="evidence" value="ECO:0007669"/>
    <property type="project" value="TreeGrafter"/>
</dbReference>
<name>A0A9W8DW74_9FUNG</name>
<dbReference type="PANTHER" id="PTHR10997:SF7">
    <property type="entry name" value="IMPORTIN-11"/>
    <property type="match status" value="1"/>
</dbReference>
<dbReference type="EMBL" id="JANBPT010000064">
    <property type="protein sequence ID" value="KAJ1928654.1"/>
    <property type="molecule type" value="Genomic_DNA"/>
</dbReference>
<feature type="domain" description="Importin N-terminal" evidence="5">
    <location>
        <begin position="24"/>
        <end position="97"/>
    </location>
</feature>
<organism evidence="6 7">
    <name type="scientific">Tieghemiomyces parasiticus</name>
    <dbReference type="NCBI Taxonomy" id="78921"/>
    <lineage>
        <taxon>Eukaryota</taxon>
        <taxon>Fungi</taxon>
        <taxon>Fungi incertae sedis</taxon>
        <taxon>Zoopagomycota</taxon>
        <taxon>Kickxellomycotina</taxon>
        <taxon>Dimargaritomycetes</taxon>
        <taxon>Dimargaritales</taxon>
        <taxon>Dimargaritaceae</taxon>
        <taxon>Tieghemiomyces</taxon>
    </lineage>
</organism>
<keyword evidence="4" id="KW-0539">Nucleus</keyword>
<comment type="similarity">
    <text evidence="2">Belongs to the importin beta family.</text>
</comment>
<evidence type="ECO:0000256" key="2">
    <source>
        <dbReference type="ARBA" id="ARBA00007991"/>
    </source>
</evidence>
<dbReference type="InterPro" id="IPR001494">
    <property type="entry name" value="Importin-beta_N"/>
</dbReference>
<dbReference type="SUPFAM" id="SSF48371">
    <property type="entry name" value="ARM repeat"/>
    <property type="match status" value="1"/>
</dbReference>
<evidence type="ECO:0000256" key="3">
    <source>
        <dbReference type="ARBA" id="ARBA00022448"/>
    </source>
</evidence>
<dbReference type="PROSITE" id="PS50166">
    <property type="entry name" value="IMPORTIN_B_NT"/>
    <property type="match status" value="1"/>
</dbReference>
<dbReference type="Pfam" id="PF25758">
    <property type="entry name" value="TPR_IPO11"/>
    <property type="match status" value="1"/>
</dbReference>
<evidence type="ECO:0000259" key="5">
    <source>
        <dbReference type="PROSITE" id="PS50166"/>
    </source>
</evidence>
<protein>
    <recommendedName>
        <fullName evidence="5">Importin N-terminal domain-containing protein</fullName>
    </recommendedName>
</protein>
<accession>A0A9W8DW74</accession>
<dbReference type="Gene3D" id="1.25.10.10">
    <property type="entry name" value="Leucine-rich Repeat Variant"/>
    <property type="match status" value="1"/>
</dbReference>
<dbReference type="OrthoDB" id="361693at2759"/>
<keyword evidence="3" id="KW-0813">Transport</keyword>
<reference evidence="6" key="1">
    <citation type="submission" date="2022-07" db="EMBL/GenBank/DDBJ databases">
        <title>Phylogenomic reconstructions and comparative analyses of Kickxellomycotina fungi.</title>
        <authorList>
            <person name="Reynolds N.K."/>
            <person name="Stajich J.E."/>
            <person name="Barry K."/>
            <person name="Grigoriev I.V."/>
            <person name="Crous P."/>
            <person name="Smith M.E."/>
        </authorList>
    </citation>
    <scope>NUCLEOTIDE SEQUENCE</scope>
    <source>
        <strain evidence="6">RSA 861</strain>
    </source>
</reference>
<evidence type="ECO:0000313" key="7">
    <source>
        <dbReference type="Proteomes" id="UP001150569"/>
    </source>
</evidence>
<dbReference type="GO" id="GO:0031267">
    <property type="term" value="F:small GTPase binding"/>
    <property type="evidence" value="ECO:0007669"/>
    <property type="project" value="InterPro"/>
</dbReference>
<dbReference type="GO" id="GO:0005829">
    <property type="term" value="C:cytosol"/>
    <property type="evidence" value="ECO:0007669"/>
    <property type="project" value="TreeGrafter"/>
</dbReference>
<dbReference type="Proteomes" id="UP001150569">
    <property type="component" value="Unassembled WGS sequence"/>
</dbReference>
<dbReference type="InterPro" id="IPR011989">
    <property type="entry name" value="ARM-like"/>
</dbReference>
<evidence type="ECO:0000256" key="1">
    <source>
        <dbReference type="ARBA" id="ARBA00004123"/>
    </source>
</evidence>
<dbReference type="SMART" id="SM00913">
    <property type="entry name" value="IBN_N"/>
    <property type="match status" value="1"/>
</dbReference>
<evidence type="ECO:0000256" key="4">
    <source>
        <dbReference type="ARBA" id="ARBA00023242"/>
    </source>
</evidence>
<keyword evidence="7" id="KW-1185">Reference proteome</keyword>
<dbReference type="GO" id="GO:0006606">
    <property type="term" value="P:protein import into nucleus"/>
    <property type="evidence" value="ECO:0007669"/>
    <property type="project" value="TreeGrafter"/>
</dbReference>
<gene>
    <name evidence="6" type="ORF">IWQ60_001859</name>
</gene>
<proteinExistence type="inferred from homology"/>
<sequence>MVAPVLLECLTQAASQDPVRLQAAEEQLKAWKTQPNYYRALADVVRASQVDPVVRTLAIIQIKNGIDRYWRRSTAPGMIPASDQQYIRETLLGILGHEPLAPLLTRQATRLLALVARKDFSLVWPDVVEQLLALYQGIPEALAGNPDAVVAVRLQTMDAVARTIKNISSKSLGRDRIKFEQVATATLPALVDIYEGALAAAPSTLGQSAAPTSWSLALFAVKGIRRLVVHGISAKTSPAPAVETFLAKLVPHMRQLYALYRAAPDTPDSALVYRLLRVDYKLLLDLHQHHPDRFLQSDWSLAALEFAWEIISELGPRIPRVSTPDDAEALPTELIIQTLTLFQRVVDNPQLTVRSRAYDSAQDGATRPDDRLVATRVLTEPFVAHFAETLLHQYLILTPLDLQRWTDEPETWFEEERNEQSDVSIRARARSVFVGLVARFRTWLLPILQRRLNASLEGGDAVKANTVSTDVQATDAFYASVGIAVYELGNAIDFDRWLTTRLLPETQTPGPYACVLRWRIAWLIGQLSETQLARETRVEVYAALARLTGPDQHLLVRLSGAATLRAWLDNLEFYPHDFTPYLEPILQHLGHLLEGLEEPAAQKEVVRCLAIVAERMESAVAPAATAFVHLLYSLWDRCQETLLRNEIVVALVHLVISLGPLSVELHRVLLPILQRSIDPAVPDHDLLQVDAFDLWMVTLRQAPLLTPAMLEALPLALAHNHYEDEVAVQQLDVYLQVALFDPTALVQTHGAAIFRFLSQFISPDLERTLPLLCALLHVVFQRVDPTIFAPMLLDSGLLTSLVNYVLDTDGIRPNQVMISGVLSRLFIHAPEFVLAQLPVETPAPSLDTALESSLAPTLTTYITRWIDIYDGAYDARARKLEILAMVTVFRSCRPDAVQQLPAFAALWSSFLSEFHENVDGYVPAYYKDTNPPDSELRYASDCDAFTGRWSKLIDDDITLRVSTAAAIRDALGHAEGVFNGGPAEFQAWLRSTVDPTILDELLHLVFNTAPAT</sequence>
<dbReference type="InterPro" id="IPR016024">
    <property type="entry name" value="ARM-type_fold"/>
</dbReference>
<comment type="caution">
    <text evidence="6">The sequence shown here is derived from an EMBL/GenBank/DDBJ whole genome shotgun (WGS) entry which is preliminary data.</text>
</comment>
<dbReference type="InterPro" id="IPR058669">
    <property type="entry name" value="TPR_IPO7/11-like"/>
</dbReference>
<comment type="subcellular location">
    <subcellularLocation>
        <location evidence="1">Nucleus</location>
    </subcellularLocation>
</comment>
<dbReference type="PANTHER" id="PTHR10997">
    <property type="entry name" value="IMPORTIN-7, 8, 11"/>
    <property type="match status" value="1"/>
</dbReference>
<evidence type="ECO:0000313" key="6">
    <source>
        <dbReference type="EMBL" id="KAJ1928654.1"/>
    </source>
</evidence>
<dbReference type="Pfam" id="PF03810">
    <property type="entry name" value="IBN_N"/>
    <property type="match status" value="1"/>
</dbReference>
<dbReference type="AlphaFoldDB" id="A0A9W8DW74"/>